<reference evidence="2" key="2">
    <citation type="submission" date="2015-06" db="UniProtKB">
        <authorList>
            <consortium name="EnsemblMetazoa"/>
        </authorList>
    </citation>
    <scope>IDENTIFICATION</scope>
</reference>
<evidence type="ECO:0000313" key="3">
    <source>
        <dbReference type="Proteomes" id="UP000015104"/>
    </source>
</evidence>
<evidence type="ECO:0000256" key="1">
    <source>
        <dbReference type="SAM" id="Phobius"/>
    </source>
</evidence>
<dbReference type="HOGENOM" id="CLU_2029642_0_0_1"/>
<feature type="transmembrane region" description="Helical" evidence="1">
    <location>
        <begin position="31"/>
        <end position="52"/>
    </location>
</feature>
<reference evidence="3" key="1">
    <citation type="submission" date="2011-08" db="EMBL/GenBank/DDBJ databases">
        <authorList>
            <person name="Rombauts S."/>
        </authorList>
    </citation>
    <scope>NUCLEOTIDE SEQUENCE</scope>
    <source>
        <strain evidence="3">London</strain>
    </source>
</reference>
<protein>
    <submittedName>
        <fullName evidence="2">Uncharacterized protein</fullName>
    </submittedName>
</protein>
<name>T1KMQ4_TETUR</name>
<sequence length="122" mass="14037">MHLLRALSIAMVISFIWILLLQIIAGPMVWFSIFAVLVLSTLAVLGCLKRYFWLKSLTPDSPLHSILMNKQTWLVFSIICGIVSFLLAVTFVFLRSHYLLPWSLDHDKSALFFSFVSYILEK</sequence>
<dbReference type="EnsemblMetazoa" id="tetur15g02460.1">
    <property type="protein sequence ID" value="tetur15g02460.1"/>
    <property type="gene ID" value="tetur15g02460"/>
</dbReference>
<organism evidence="2 3">
    <name type="scientific">Tetranychus urticae</name>
    <name type="common">Two-spotted spider mite</name>
    <dbReference type="NCBI Taxonomy" id="32264"/>
    <lineage>
        <taxon>Eukaryota</taxon>
        <taxon>Metazoa</taxon>
        <taxon>Ecdysozoa</taxon>
        <taxon>Arthropoda</taxon>
        <taxon>Chelicerata</taxon>
        <taxon>Arachnida</taxon>
        <taxon>Acari</taxon>
        <taxon>Acariformes</taxon>
        <taxon>Trombidiformes</taxon>
        <taxon>Prostigmata</taxon>
        <taxon>Eleutherengona</taxon>
        <taxon>Raphignathae</taxon>
        <taxon>Tetranychoidea</taxon>
        <taxon>Tetranychidae</taxon>
        <taxon>Tetranychus</taxon>
    </lineage>
</organism>
<proteinExistence type="predicted"/>
<accession>T1KMQ4</accession>
<dbReference type="Proteomes" id="UP000015104">
    <property type="component" value="Unassembled WGS sequence"/>
</dbReference>
<evidence type="ECO:0000313" key="2">
    <source>
        <dbReference type="EnsemblMetazoa" id="tetur15g02460.1"/>
    </source>
</evidence>
<dbReference type="AlphaFoldDB" id="T1KMQ4"/>
<dbReference type="EMBL" id="CAEY01000248">
    <property type="status" value="NOT_ANNOTATED_CDS"/>
    <property type="molecule type" value="Genomic_DNA"/>
</dbReference>
<keyword evidence="1" id="KW-0472">Membrane</keyword>
<keyword evidence="1" id="KW-1133">Transmembrane helix</keyword>
<feature type="transmembrane region" description="Helical" evidence="1">
    <location>
        <begin position="73"/>
        <end position="94"/>
    </location>
</feature>
<feature type="transmembrane region" description="Helical" evidence="1">
    <location>
        <begin position="7"/>
        <end position="25"/>
    </location>
</feature>
<keyword evidence="3" id="KW-1185">Reference proteome</keyword>
<keyword evidence="1" id="KW-0812">Transmembrane</keyword>